<accession>A0A835KPZ5</accession>
<dbReference type="GO" id="GO:0008270">
    <property type="term" value="F:zinc ion binding"/>
    <property type="evidence" value="ECO:0007669"/>
    <property type="project" value="UniProtKB-KW"/>
</dbReference>
<gene>
    <name evidence="10" type="ORF">HU200_010311</name>
</gene>
<organism evidence="10 11">
    <name type="scientific">Digitaria exilis</name>
    <dbReference type="NCBI Taxonomy" id="1010633"/>
    <lineage>
        <taxon>Eukaryota</taxon>
        <taxon>Viridiplantae</taxon>
        <taxon>Streptophyta</taxon>
        <taxon>Embryophyta</taxon>
        <taxon>Tracheophyta</taxon>
        <taxon>Spermatophyta</taxon>
        <taxon>Magnoliopsida</taxon>
        <taxon>Liliopsida</taxon>
        <taxon>Poales</taxon>
        <taxon>Poaceae</taxon>
        <taxon>PACMAD clade</taxon>
        <taxon>Panicoideae</taxon>
        <taxon>Panicodae</taxon>
        <taxon>Paniceae</taxon>
        <taxon>Anthephorinae</taxon>
        <taxon>Digitaria</taxon>
    </lineage>
</organism>
<dbReference type="InterPro" id="IPR008906">
    <property type="entry name" value="HATC_C_dom"/>
</dbReference>
<evidence type="ECO:0000256" key="3">
    <source>
        <dbReference type="ARBA" id="ARBA00022771"/>
    </source>
</evidence>
<keyword evidence="3" id="KW-0863">Zinc-finger</keyword>
<keyword evidence="11" id="KW-1185">Reference proteome</keyword>
<evidence type="ECO:0000256" key="5">
    <source>
        <dbReference type="ARBA" id="ARBA00023125"/>
    </source>
</evidence>
<name>A0A835KPZ5_9POAL</name>
<feature type="compositionally biased region" description="Basic and acidic residues" evidence="7">
    <location>
        <begin position="337"/>
        <end position="351"/>
    </location>
</feature>
<dbReference type="EMBL" id="JACEFO010000718">
    <property type="protein sequence ID" value="KAF8759275.1"/>
    <property type="molecule type" value="Genomic_DNA"/>
</dbReference>
<feature type="region of interest" description="Disordered" evidence="7">
    <location>
        <begin position="273"/>
        <end position="292"/>
    </location>
</feature>
<dbReference type="GO" id="GO:0005634">
    <property type="term" value="C:nucleus"/>
    <property type="evidence" value="ECO:0007669"/>
    <property type="project" value="UniProtKB-SubCell"/>
</dbReference>
<dbReference type="Pfam" id="PF14372">
    <property type="entry name" value="hAT-like_RNase-H"/>
    <property type="match status" value="1"/>
</dbReference>
<dbReference type="InterPro" id="IPR052035">
    <property type="entry name" value="ZnF_BED_domain_contain"/>
</dbReference>
<comment type="caution">
    <text evidence="10">The sequence shown here is derived from an EMBL/GenBank/DDBJ whole genome shotgun (WGS) entry which is preliminary data.</text>
</comment>
<evidence type="ECO:0000256" key="4">
    <source>
        <dbReference type="ARBA" id="ARBA00022833"/>
    </source>
</evidence>
<sequence>MGDFEFEKMEVVSLFFNARPSYGVLVGRIKDSLLWSESGVDVEVQGVIDVGLNGRNNKRLIPIAGEVDWNNYVTLVMNSEVRALDLIVRKVVRQLSRGLVADLGPCEVAVTQVPEEDDVGGGGCDHDMGGGGCDHDAGDFTDDIGGGFADDVVGDIADELRGDGGMEYERKGGLDERRGGSDGAGGISYRGMGQDCDGPPNCIGEEDEGIVNGTDLLASVHEYSLEYCMEDVIDNVNNDIVEQEESTGSIPSPLLRSTRPNKRLRSKVLRNHLARCSPGTQKKPRQQGRTPLPYTQKSIAVVSSDPKQKLPFLLSSQNKCTSTSDEVPVQELAFPDTHTDKTREKQEVDKNGPHEILAAPELSTDQQKNQSLGETALLEQDFPNDLSQKNQEVDQNCSPEELVRILAIHGHLPKMMEQDGFRKLVACLNPTANMPSHYDFIGGICDLFQQEKSKLKEKLAALHSRVCLSAYVWHYDPHLAFLCLSIHYIDDEWEKQEKIITFSPVDPSCDAKEASSIILGAIREWDLGDKVFSIMMDDAFIDDSVASNVKASLQKSSKADANLNLFVVRSGTHLLDQVIRVGLDELDRIMEKSTKCPKYTKGSNRVRYPNSSYAPSPKDWKIASDICEILRDFHEDIDLIPSLRSPAYLFDTLKRVYRKADSRSRYVRDEAFSKVLEKIKQQFKERWKLCFLHVCMPMVMDPKYSLKCIKHFVQGNEKYDYMHEVCDTFVNLFNEYLDQVDDSNCTSGLKTSKGAVEDAETLLKYYHGSKHQLEYYHVSKHQSCQRPMTELGQYLQETRPASGEPSVLQWWKEHSLIYPTMARMARDMLALPCNTACKVATRTAGLAICESAGKNRIEMLVCTQDWLTPAGMKSVAPTDDI</sequence>
<evidence type="ECO:0000256" key="2">
    <source>
        <dbReference type="ARBA" id="ARBA00022723"/>
    </source>
</evidence>
<keyword evidence="4" id="KW-0862">Zinc</keyword>
<evidence type="ECO:0000259" key="9">
    <source>
        <dbReference type="Pfam" id="PF14372"/>
    </source>
</evidence>
<dbReference type="SUPFAM" id="SSF53098">
    <property type="entry name" value="Ribonuclease H-like"/>
    <property type="match status" value="1"/>
</dbReference>
<dbReference type="Proteomes" id="UP000636709">
    <property type="component" value="Unassembled WGS sequence"/>
</dbReference>
<feature type="domain" description="hAT-like transposase RNase-H fold" evidence="9">
    <location>
        <begin position="650"/>
        <end position="736"/>
    </location>
</feature>
<evidence type="ECO:0000256" key="6">
    <source>
        <dbReference type="ARBA" id="ARBA00023242"/>
    </source>
</evidence>
<dbReference type="OrthoDB" id="1607513at2759"/>
<feature type="domain" description="HAT C-terminal dimerisation" evidence="8">
    <location>
        <begin position="790"/>
        <end position="866"/>
    </location>
</feature>
<dbReference type="AlphaFoldDB" id="A0A835KPZ5"/>
<dbReference type="GO" id="GO:0046983">
    <property type="term" value="F:protein dimerization activity"/>
    <property type="evidence" value="ECO:0007669"/>
    <property type="project" value="InterPro"/>
</dbReference>
<dbReference type="GO" id="GO:0003677">
    <property type="term" value="F:DNA binding"/>
    <property type="evidence" value="ECO:0007669"/>
    <property type="project" value="UniProtKB-KW"/>
</dbReference>
<evidence type="ECO:0000313" key="10">
    <source>
        <dbReference type="EMBL" id="KAF8759275.1"/>
    </source>
</evidence>
<evidence type="ECO:0000256" key="7">
    <source>
        <dbReference type="SAM" id="MobiDB-lite"/>
    </source>
</evidence>
<dbReference type="InterPro" id="IPR012337">
    <property type="entry name" value="RNaseH-like_sf"/>
</dbReference>
<protein>
    <recommendedName>
        <fullName evidence="12">HAT C-terminal dimerisation domain-containing protein</fullName>
    </recommendedName>
</protein>
<proteinExistence type="predicted"/>
<dbReference type="Pfam" id="PF05699">
    <property type="entry name" value="Dimer_Tnp_hAT"/>
    <property type="match status" value="1"/>
</dbReference>
<keyword evidence="6" id="KW-0539">Nucleus</keyword>
<reference evidence="10" key="1">
    <citation type="submission" date="2020-07" db="EMBL/GenBank/DDBJ databases">
        <title>Genome sequence and genetic diversity analysis of an under-domesticated orphan crop, white fonio (Digitaria exilis).</title>
        <authorList>
            <person name="Bennetzen J.L."/>
            <person name="Chen S."/>
            <person name="Ma X."/>
            <person name="Wang X."/>
            <person name="Yssel A.E.J."/>
            <person name="Chaluvadi S.R."/>
            <person name="Johnson M."/>
            <person name="Gangashetty P."/>
            <person name="Hamidou F."/>
            <person name="Sanogo M.D."/>
            <person name="Zwaenepoel A."/>
            <person name="Wallace J."/>
            <person name="Van De Peer Y."/>
            <person name="Van Deynze A."/>
        </authorList>
    </citation>
    <scope>NUCLEOTIDE SEQUENCE</scope>
    <source>
        <tissue evidence="10">Leaves</tissue>
    </source>
</reference>
<dbReference type="PANTHER" id="PTHR46481:SF10">
    <property type="entry name" value="ZINC FINGER BED DOMAIN-CONTAINING PROTEIN 39"/>
    <property type="match status" value="1"/>
</dbReference>
<keyword evidence="5" id="KW-0238">DNA-binding</keyword>
<evidence type="ECO:0000313" key="11">
    <source>
        <dbReference type="Proteomes" id="UP000636709"/>
    </source>
</evidence>
<keyword evidence="2" id="KW-0479">Metal-binding</keyword>
<feature type="region of interest" description="Disordered" evidence="7">
    <location>
        <begin position="324"/>
        <end position="351"/>
    </location>
</feature>
<dbReference type="PANTHER" id="PTHR46481">
    <property type="entry name" value="ZINC FINGER BED DOMAIN-CONTAINING PROTEIN 4"/>
    <property type="match status" value="1"/>
</dbReference>
<comment type="subcellular location">
    <subcellularLocation>
        <location evidence="1">Nucleus</location>
    </subcellularLocation>
</comment>
<evidence type="ECO:0000259" key="8">
    <source>
        <dbReference type="Pfam" id="PF05699"/>
    </source>
</evidence>
<evidence type="ECO:0008006" key="12">
    <source>
        <dbReference type="Google" id="ProtNLM"/>
    </source>
</evidence>
<evidence type="ECO:0000256" key="1">
    <source>
        <dbReference type="ARBA" id="ARBA00004123"/>
    </source>
</evidence>
<dbReference type="InterPro" id="IPR025525">
    <property type="entry name" value="hAT-like_transposase_RNase-H"/>
</dbReference>